<dbReference type="GO" id="GO:0008061">
    <property type="term" value="F:chitin binding"/>
    <property type="evidence" value="ECO:0007669"/>
    <property type="project" value="InterPro"/>
</dbReference>
<reference evidence="1" key="1">
    <citation type="submission" date="2022-03" db="EMBL/GenBank/DDBJ databases">
        <authorList>
            <person name="Martin C."/>
        </authorList>
    </citation>
    <scope>NUCLEOTIDE SEQUENCE</scope>
</reference>
<dbReference type="Proteomes" id="UP000749559">
    <property type="component" value="Unassembled WGS sequence"/>
</dbReference>
<comment type="caution">
    <text evidence="1">The sequence shown here is derived from an EMBL/GenBank/DDBJ whole genome shotgun (WGS) entry which is preliminary data.</text>
</comment>
<dbReference type="SUPFAM" id="SSF57625">
    <property type="entry name" value="Invertebrate chitin-binding proteins"/>
    <property type="match status" value="1"/>
</dbReference>
<protein>
    <submittedName>
        <fullName evidence="1">Uncharacterized protein</fullName>
    </submittedName>
</protein>
<evidence type="ECO:0000313" key="2">
    <source>
        <dbReference type="Proteomes" id="UP000749559"/>
    </source>
</evidence>
<accession>A0A8J1Y186</accession>
<dbReference type="Gene3D" id="2.170.140.10">
    <property type="entry name" value="Chitin binding domain"/>
    <property type="match status" value="1"/>
</dbReference>
<evidence type="ECO:0000313" key="1">
    <source>
        <dbReference type="EMBL" id="CAH1781002.1"/>
    </source>
</evidence>
<dbReference type="GO" id="GO:0005576">
    <property type="term" value="C:extracellular region"/>
    <property type="evidence" value="ECO:0007669"/>
    <property type="project" value="InterPro"/>
</dbReference>
<dbReference type="EMBL" id="CAIIXF020000004">
    <property type="protein sequence ID" value="CAH1781002.1"/>
    <property type="molecule type" value="Genomic_DNA"/>
</dbReference>
<sequence>MYICIMICNIIYDYIRFFSSVPMLPFVLLFATAFASGPPITIDDPTQCLPSGYISGVDLGFDCCTFVVCDNARLNKTGFQGKCMGGTVWNQALLVCDDAKYVPECDPTTCDVPKRTNAECADPQPTGTTCCIGQNREGGKNGYEPVFTAGSSRGSFIRGNDREEQSCPFPFSQVFNLESCCCEYEYYMRPPCDDTSAYFFTNPDDECCSYLQCFYNRSGYITVPCMSPSVWNDDNKTCDTKYNVMDCMNADCGVEMTDEPCPDTFEGDCCRNGLFYSLGPDSTQYTIAGAEGNDNDRLLCCPVNMDGEQMIFNADPEVCCCEIEEF</sequence>
<name>A0A8J1Y186_OWEFU</name>
<dbReference type="InterPro" id="IPR002557">
    <property type="entry name" value="Chitin-bd_dom"/>
</dbReference>
<keyword evidence="2" id="KW-1185">Reference proteome</keyword>
<dbReference type="SMART" id="SM00494">
    <property type="entry name" value="ChtBD2"/>
    <property type="match status" value="2"/>
</dbReference>
<organism evidence="1 2">
    <name type="scientific">Owenia fusiformis</name>
    <name type="common">Polychaete worm</name>
    <dbReference type="NCBI Taxonomy" id="6347"/>
    <lineage>
        <taxon>Eukaryota</taxon>
        <taxon>Metazoa</taxon>
        <taxon>Spiralia</taxon>
        <taxon>Lophotrochozoa</taxon>
        <taxon>Annelida</taxon>
        <taxon>Polychaeta</taxon>
        <taxon>Sedentaria</taxon>
        <taxon>Canalipalpata</taxon>
        <taxon>Sabellida</taxon>
        <taxon>Oweniida</taxon>
        <taxon>Oweniidae</taxon>
        <taxon>Owenia</taxon>
    </lineage>
</organism>
<proteinExistence type="predicted"/>
<dbReference type="InterPro" id="IPR036508">
    <property type="entry name" value="Chitin-bd_dom_sf"/>
</dbReference>
<gene>
    <name evidence="1" type="ORF">OFUS_LOCUS7626</name>
</gene>
<dbReference type="Pfam" id="PF01607">
    <property type="entry name" value="CBM_14"/>
    <property type="match status" value="1"/>
</dbReference>
<dbReference type="PROSITE" id="PS50940">
    <property type="entry name" value="CHIT_BIND_II"/>
    <property type="match status" value="1"/>
</dbReference>
<dbReference type="AlphaFoldDB" id="A0A8J1Y186"/>